<comment type="caution">
    <text evidence="2">The sequence shown here is derived from an EMBL/GenBank/DDBJ whole genome shotgun (WGS) entry which is preliminary data.</text>
</comment>
<proteinExistence type="predicted"/>
<sequence>MADSITVEPVRDELWPELERVFGERGDPSGCWCQWFKLTGTQYRELPREQKADLLHTSIATDPAPGVIAWIDGEPVGWAAVEPFSAYPALARSPITKRLPGDPADPWAVTCFVVRDGFRKRGVAHALLDGAVSFAGEHGADVIEGYPVDTEVRPGLSSAERFHGTVSLFRSAGFDVVRRPSTTRAIMRLTPHAAAH</sequence>
<dbReference type="InterPro" id="IPR000182">
    <property type="entry name" value="GNAT_dom"/>
</dbReference>
<dbReference type="AlphaFoldDB" id="A0A9W6HCX8"/>
<feature type="domain" description="N-acetyltransferase" evidence="1">
    <location>
        <begin position="5"/>
        <end position="192"/>
    </location>
</feature>
<evidence type="ECO:0000313" key="3">
    <source>
        <dbReference type="Proteomes" id="UP001142372"/>
    </source>
</evidence>
<dbReference type="GO" id="GO:0016747">
    <property type="term" value="F:acyltransferase activity, transferring groups other than amino-acyl groups"/>
    <property type="evidence" value="ECO:0007669"/>
    <property type="project" value="InterPro"/>
</dbReference>
<protein>
    <recommendedName>
        <fullName evidence="1">N-acetyltransferase domain-containing protein</fullName>
    </recommendedName>
</protein>
<dbReference type="EMBL" id="BSEN01000015">
    <property type="protein sequence ID" value="GLJ78184.1"/>
    <property type="molecule type" value="Genomic_DNA"/>
</dbReference>
<keyword evidence="3" id="KW-1185">Reference proteome</keyword>
<dbReference type="PROSITE" id="PS51186">
    <property type="entry name" value="GNAT"/>
    <property type="match status" value="1"/>
</dbReference>
<dbReference type="InterPro" id="IPR016181">
    <property type="entry name" value="Acyl_CoA_acyltransferase"/>
</dbReference>
<evidence type="ECO:0000313" key="2">
    <source>
        <dbReference type="EMBL" id="GLJ78184.1"/>
    </source>
</evidence>
<reference evidence="2" key="1">
    <citation type="journal article" date="2014" name="Int. J. Syst. Evol. Microbiol.">
        <title>Complete genome sequence of Corynebacterium casei LMG S-19264T (=DSM 44701T), isolated from a smear-ripened cheese.</title>
        <authorList>
            <consortium name="US DOE Joint Genome Institute (JGI-PGF)"/>
            <person name="Walter F."/>
            <person name="Albersmeier A."/>
            <person name="Kalinowski J."/>
            <person name="Ruckert C."/>
        </authorList>
    </citation>
    <scope>NUCLEOTIDE SEQUENCE</scope>
    <source>
        <strain evidence="2">VKM Ac-1401</strain>
    </source>
</reference>
<dbReference type="Proteomes" id="UP001142372">
    <property type="component" value="Unassembled WGS sequence"/>
</dbReference>
<gene>
    <name evidence="2" type="ORF">GCM10017584_37580</name>
</gene>
<dbReference type="Gene3D" id="3.40.630.30">
    <property type="match status" value="1"/>
</dbReference>
<evidence type="ECO:0000259" key="1">
    <source>
        <dbReference type="PROSITE" id="PS51186"/>
    </source>
</evidence>
<dbReference type="CDD" id="cd04301">
    <property type="entry name" value="NAT_SF"/>
    <property type="match status" value="1"/>
</dbReference>
<dbReference type="Pfam" id="PF00583">
    <property type="entry name" value="Acetyltransf_1"/>
    <property type="match status" value="1"/>
</dbReference>
<dbReference type="SUPFAM" id="SSF55729">
    <property type="entry name" value="Acyl-CoA N-acyltransferases (Nat)"/>
    <property type="match status" value="1"/>
</dbReference>
<dbReference type="RefSeq" id="WP_271178773.1">
    <property type="nucleotide sequence ID" value="NZ_BAAAJO010000003.1"/>
</dbReference>
<organism evidence="2 3">
    <name type="scientific">Leifsonia poae</name>
    <dbReference type="NCBI Taxonomy" id="110933"/>
    <lineage>
        <taxon>Bacteria</taxon>
        <taxon>Bacillati</taxon>
        <taxon>Actinomycetota</taxon>
        <taxon>Actinomycetes</taxon>
        <taxon>Micrococcales</taxon>
        <taxon>Microbacteriaceae</taxon>
        <taxon>Leifsonia</taxon>
    </lineage>
</organism>
<reference evidence="2" key="2">
    <citation type="submission" date="2023-01" db="EMBL/GenBank/DDBJ databases">
        <authorList>
            <person name="Sun Q."/>
            <person name="Evtushenko L."/>
        </authorList>
    </citation>
    <scope>NUCLEOTIDE SEQUENCE</scope>
    <source>
        <strain evidence="2">VKM Ac-1401</strain>
    </source>
</reference>
<accession>A0A9W6HCX8</accession>
<name>A0A9W6HCX8_9MICO</name>